<dbReference type="Pfam" id="PF13692">
    <property type="entry name" value="Glyco_trans_1_4"/>
    <property type="match status" value="1"/>
</dbReference>
<sequence length="503" mass="56999">MGVLWTDDEGQITMGGAMLALLCVYLLGMRIVRMVVFESAGPTVMRPRTIVQVVVLGDIGRSPRIRSHAVSLAEAGCQVDLIGYAETSLGTRINANRHITVRKITPAWSVPEGLPRLIYLIWAPFKAIFMAFQLAWIMGCITQRPNYILVQNPPAIPTLAIAQCVSKLRDAKLVIDWHNFGFSILGIKLGMNHPVVQLAKRYEQYFGRHAYAHLTVTDRMNRELNQWGMRGKIVTFHDRPPYHFERLSLEKMHDFLSRVQLEKIVKQQTLASDTFLDTNKDQDTTLLTKSVNGTITMQSDNERVRLIVSSTSWTEDEDFSILLKAVELYESASRQADKPYPRLLFVITGKGPLKNMYEQKISSMQLERTRIITAWLEVSDYPLLLGSADLGISLHTSTSGMDLPMKVVDMFGCGLPVCALSFECLNELVHDDKNGLIFSSSTQLAEQWMDLFVRKPGKLDQLRMNVIEEYKQAKWEKKWNETAASLFGIVNPTTVHSRMRTES</sequence>
<evidence type="ECO:0000256" key="6">
    <source>
        <dbReference type="ARBA" id="ARBA00022679"/>
    </source>
</evidence>
<dbReference type="InterPro" id="IPR026051">
    <property type="entry name" value="ALG1-like"/>
</dbReference>
<dbReference type="EMBL" id="LK023317">
    <property type="protein sequence ID" value="CDS05700.1"/>
    <property type="molecule type" value="Genomic_DNA"/>
</dbReference>
<feature type="domain" description="Glycosyltransferase subfamily 4-like N-terminal" evidence="13">
    <location>
        <begin position="63"/>
        <end position="235"/>
    </location>
</feature>
<evidence type="ECO:0000259" key="13">
    <source>
        <dbReference type="Pfam" id="PF13579"/>
    </source>
</evidence>
<dbReference type="EC" id="2.4.1.142" evidence="3"/>
<dbReference type="Gene3D" id="3.40.50.2000">
    <property type="entry name" value="Glycogen Phosphorylase B"/>
    <property type="match status" value="1"/>
</dbReference>
<keyword evidence="8" id="KW-0256">Endoplasmic reticulum</keyword>
<evidence type="ECO:0000256" key="2">
    <source>
        <dbReference type="ARBA" id="ARBA00004922"/>
    </source>
</evidence>
<comment type="subcellular location">
    <subcellularLocation>
        <location evidence="1">Endoplasmic reticulum membrane</location>
        <topology evidence="1">Single-pass membrane protein</topology>
    </subcellularLocation>
</comment>
<dbReference type="InterPro" id="IPR028098">
    <property type="entry name" value="Glyco_trans_4-like_N"/>
</dbReference>
<keyword evidence="9 12" id="KW-1133">Transmembrane helix</keyword>
<evidence type="ECO:0000256" key="8">
    <source>
        <dbReference type="ARBA" id="ARBA00022824"/>
    </source>
</evidence>
<dbReference type="GO" id="GO:0004578">
    <property type="term" value="F:chitobiosyldiphosphodolichol beta-mannosyltransferase activity"/>
    <property type="evidence" value="ECO:0007669"/>
    <property type="project" value="UniProtKB-EC"/>
</dbReference>
<evidence type="ECO:0000256" key="12">
    <source>
        <dbReference type="SAM" id="Phobius"/>
    </source>
</evidence>
<dbReference type="OrthoDB" id="614844at2759"/>
<keyword evidence="10 12" id="KW-0472">Membrane</keyword>
<evidence type="ECO:0000256" key="1">
    <source>
        <dbReference type="ARBA" id="ARBA00004389"/>
    </source>
</evidence>
<keyword evidence="6" id="KW-0808">Transferase</keyword>
<organism evidence="14">
    <name type="scientific">Lichtheimia ramosa</name>
    <dbReference type="NCBI Taxonomy" id="688394"/>
    <lineage>
        <taxon>Eukaryota</taxon>
        <taxon>Fungi</taxon>
        <taxon>Fungi incertae sedis</taxon>
        <taxon>Mucoromycota</taxon>
        <taxon>Mucoromycotina</taxon>
        <taxon>Mucoromycetes</taxon>
        <taxon>Mucorales</taxon>
        <taxon>Lichtheimiaceae</taxon>
        <taxon>Lichtheimia</taxon>
    </lineage>
</organism>
<evidence type="ECO:0000256" key="3">
    <source>
        <dbReference type="ARBA" id="ARBA00012611"/>
    </source>
</evidence>
<evidence type="ECO:0000313" key="14">
    <source>
        <dbReference type="EMBL" id="CDS05700.1"/>
    </source>
</evidence>
<dbReference type="PANTHER" id="PTHR13036:SF0">
    <property type="entry name" value="CHITOBIOSYLDIPHOSPHODOLICHOL BETA-MANNOSYLTRANSFERASE"/>
    <property type="match status" value="1"/>
</dbReference>
<accession>A0A077WE38</accession>
<dbReference type="SUPFAM" id="SSF53756">
    <property type="entry name" value="UDP-Glycosyltransferase/glycogen phosphorylase"/>
    <property type="match status" value="1"/>
</dbReference>
<keyword evidence="7 12" id="KW-0812">Transmembrane</keyword>
<dbReference type="Pfam" id="PF13579">
    <property type="entry name" value="Glyco_trans_4_4"/>
    <property type="match status" value="1"/>
</dbReference>
<dbReference type="AlphaFoldDB" id="A0A077WE38"/>
<proteinExistence type="predicted"/>
<evidence type="ECO:0000256" key="5">
    <source>
        <dbReference type="ARBA" id="ARBA00022676"/>
    </source>
</evidence>
<evidence type="ECO:0000256" key="11">
    <source>
        <dbReference type="ARBA" id="ARBA00024899"/>
    </source>
</evidence>
<evidence type="ECO:0000256" key="7">
    <source>
        <dbReference type="ARBA" id="ARBA00022692"/>
    </source>
</evidence>
<reference evidence="14" key="1">
    <citation type="journal article" date="2014" name="Genome Announc.">
        <title>De novo whole-genome sequence and genome annotation of Lichtheimia ramosa.</title>
        <authorList>
            <person name="Linde J."/>
            <person name="Schwartze V."/>
            <person name="Binder U."/>
            <person name="Lass-Florl C."/>
            <person name="Voigt K."/>
            <person name="Horn F."/>
        </authorList>
    </citation>
    <scope>NUCLEOTIDE SEQUENCE</scope>
    <source>
        <strain evidence="14">JMRC FSU:6197</strain>
    </source>
</reference>
<evidence type="ECO:0000256" key="4">
    <source>
        <dbReference type="ARBA" id="ARBA00015841"/>
    </source>
</evidence>
<comment type="function">
    <text evidence="11">Participates in the formation of the lipid-linked precursor oligosaccharide for N-glycosylation. Involved in assembling the dolichol-pyrophosphate-GlcNAc(2)-Man(5) intermediate on the cytoplasmic surface of the ER.</text>
</comment>
<keyword evidence="5" id="KW-0328">Glycosyltransferase</keyword>
<feature type="transmembrane region" description="Helical" evidence="12">
    <location>
        <begin position="12"/>
        <end position="32"/>
    </location>
</feature>
<name>A0A077WE38_9FUNG</name>
<evidence type="ECO:0000256" key="9">
    <source>
        <dbReference type="ARBA" id="ARBA00022989"/>
    </source>
</evidence>
<comment type="pathway">
    <text evidence="2">Protein modification; protein glycosylation.</text>
</comment>
<dbReference type="PANTHER" id="PTHR13036">
    <property type="entry name" value="BETA1,4 MANNOSYLTRANSFERASE"/>
    <property type="match status" value="1"/>
</dbReference>
<gene>
    <name evidence="14" type="ORF">LRAMOSA08228</name>
</gene>
<dbReference type="GO" id="GO:0005789">
    <property type="term" value="C:endoplasmic reticulum membrane"/>
    <property type="evidence" value="ECO:0007669"/>
    <property type="project" value="UniProtKB-SubCell"/>
</dbReference>
<feature type="transmembrane region" description="Helical" evidence="12">
    <location>
        <begin position="117"/>
        <end position="138"/>
    </location>
</feature>
<protein>
    <recommendedName>
        <fullName evidence="4">Chitobiosyldiphosphodolichol beta-mannosyltransferase</fullName>
        <ecNumber evidence="3">2.4.1.142</ecNumber>
    </recommendedName>
</protein>
<evidence type="ECO:0000256" key="10">
    <source>
        <dbReference type="ARBA" id="ARBA00023136"/>
    </source>
</evidence>